<proteinExistence type="predicted"/>
<evidence type="ECO:0000259" key="5">
    <source>
        <dbReference type="Pfam" id="PF14368"/>
    </source>
</evidence>
<protein>
    <recommendedName>
        <fullName evidence="5">Bifunctional inhibitor/plant lipid transfer protein/seed storage helical domain-containing protein</fullName>
    </recommendedName>
</protein>
<accession>W9RZI7</accession>
<feature type="domain" description="Bifunctional inhibitor/plant lipid transfer protein/seed storage helical" evidence="5">
    <location>
        <begin position="42"/>
        <end position="105"/>
    </location>
</feature>
<keyword evidence="7" id="KW-1185">Reference proteome</keyword>
<name>W9RZI7_9ROSA</name>
<feature type="signal peptide" evidence="4">
    <location>
        <begin position="1"/>
        <end position="24"/>
    </location>
</feature>
<dbReference type="PANTHER" id="PTHR33122">
    <property type="entry name" value="LIPID BINDING PROTEIN-RELATED"/>
    <property type="match status" value="1"/>
</dbReference>
<comment type="function">
    <text evidence="1">Plant non-specific lipid-transfer proteins transfer phospholipids as well as galactolipids across membranes. May play a role in wax or cutin deposition in the cell walls of expanding epidermal cells and certain secretory tissues.</text>
</comment>
<dbReference type="Gene3D" id="1.10.110.10">
    <property type="entry name" value="Plant lipid-transfer and hydrophobic proteins"/>
    <property type="match status" value="1"/>
</dbReference>
<feature type="chain" id="PRO_5004928762" description="Bifunctional inhibitor/plant lipid transfer protein/seed storage helical domain-containing protein" evidence="4">
    <location>
        <begin position="25"/>
        <end position="119"/>
    </location>
</feature>
<keyword evidence="3" id="KW-0446">Lipid-binding</keyword>
<dbReference type="GO" id="GO:0005504">
    <property type="term" value="F:fatty acid binding"/>
    <property type="evidence" value="ECO:0007669"/>
    <property type="project" value="InterPro"/>
</dbReference>
<dbReference type="SUPFAM" id="SSF47699">
    <property type="entry name" value="Bifunctional inhibitor/lipid-transfer protein/seed storage 2S albumin"/>
    <property type="match status" value="1"/>
</dbReference>
<dbReference type="EMBL" id="KE345859">
    <property type="protein sequence ID" value="EXC19360.1"/>
    <property type="molecule type" value="Genomic_DNA"/>
</dbReference>
<evidence type="ECO:0000313" key="6">
    <source>
        <dbReference type="EMBL" id="EXC19360.1"/>
    </source>
</evidence>
<keyword evidence="4" id="KW-0732">Signal</keyword>
<gene>
    <name evidence="6" type="ORF">L484_010376</name>
</gene>
<evidence type="ECO:0000256" key="4">
    <source>
        <dbReference type="SAM" id="SignalP"/>
    </source>
</evidence>
<keyword evidence="2" id="KW-0813">Transport</keyword>
<dbReference type="Proteomes" id="UP000030645">
    <property type="component" value="Unassembled WGS sequence"/>
</dbReference>
<sequence length="119" mass="12836">MRKLITFLTLLVVVGNDGLDGVYGASDCGSFTVQRAAWKLGTCELATKARNIDVPVKCCNLVRSMAQNPRCLCTVALSETARKVGVLPHIALDVVKRCGVSNRPVGSNLYLALKIEDDE</sequence>
<organism evidence="6 7">
    <name type="scientific">Morus notabilis</name>
    <dbReference type="NCBI Taxonomy" id="981085"/>
    <lineage>
        <taxon>Eukaryota</taxon>
        <taxon>Viridiplantae</taxon>
        <taxon>Streptophyta</taxon>
        <taxon>Embryophyta</taxon>
        <taxon>Tracheophyta</taxon>
        <taxon>Spermatophyta</taxon>
        <taxon>Magnoliopsida</taxon>
        <taxon>eudicotyledons</taxon>
        <taxon>Gunneridae</taxon>
        <taxon>Pentapetalae</taxon>
        <taxon>rosids</taxon>
        <taxon>fabids</taxon>
        <taxon>Rosales</taxon>
        <taxon>Moraceae</taxon>
        <taxon>Moreae</taxon>
        <taxon>Morus</taxon>
    </lineage>
</organism>
<dbReference type="CDD" id="cd00010">
    <property type="entry name" value="AAI_LTSS"/>
    <property type="match status" value="1"/>
</dbReference>
<dbReference type="InterPro" id="IPR036312">
    <property type="entry name" value="Bifun_inhib/LTP/seed_sf"/>
</dbReference>
<dbReference type="Pfam" id="PF14368">
    <property type="entry name" value="LTP_2"/>
    <property type="match status" value="1"/>
</dbReference>
<dbReference type="PANTHER" id="PTHR33122:SF69">
    <property type="entry name" value="LIPID TRANSFER PROTEIN"/>
    <property type="match status" value="1"/>
</dbReference>
<reference evidence="7" key="1">
    <citation type="submission" date="2013-01" db="EMBL/GenBank/DDBJ databases">
        <title>Draft Genome Sequence of a Mulberry Tree, Morus notabilis C.K. Schneid.</title>
        <authorList>
            <person name="He N."/>
            <person name="Zhao S."/>
        </authorList>
    </citation>
    <scope>NUCLEOTIDE SEQUENCE</scope>
</reference>
<evidence type="ECO:0000256" key="2">
    <source>
        <dbReference type="ARBA" id="ARBA00022448"/>
    </source>
</evidence>
<dbReference type="STRING" id="981085.W9RZI7"/>
<dbReference type="InterPro" id="IPR039265">
    <property type="entry name" value="DIR1-like"/>
</dbReference>
<evidence type="ECO:0000313" key="7">
    <source>
        <dbReference type="Proteomes" id="UP000030645"/>
    </source>
</evidence>
<dbReference type="InterPro" id="IPR016140">
    <property type="entry name" value="Bifunc_inhib/LTP/seed_store"/>
</dbReference>
<dbReference type="GO" id="GO:0009627">
    <property type="term" value="P:systemic acquired resistance"/>
    <property type="evidence" value="ECO:0007669"/>
    <property type="project" value="InterPro"/>
</dbReference>
<evidence type="ECO:0000256" key="3">
    <source>
        <dbReference type="ARBA" id="ARBA00023121"/>
    </source>
</evidence>
<evidence type="ECO:0000256" key="1">
    <source>
        <dbReference type="ARBA" id="ARBA00003211"/>
    </source>
</evidence>
<dbReference type="AlphaFoldDB" id="W9RZI7"/>